<dbReference type="PANTHER" id="PTHR12110">
    <property type="entry name" value="HYDROXYPYRUVATE ISOMERASE"/>
    <property type="match status" value="1"/>
</dbReference>
<name>A0A9D2BGE1_9BACT</name>
<dbReference type="InterPro" id="IPR050312">
    <property type="entry name" value="IolE/XylAMocC-like"/>
</dbReference>
<evidence type="ECO:0000313" key="4">
    <source>
        <dbReference type="Proteomes" id="UP000886740"/>
    </source>
</evidence>
<dbReference type="InterPro" id="IPR006311">
    <property type="entry name" value="TAT_signal"/>
</dbReference>
<dbReference type="EMBL" id="DXEL01000041">
    <property type="protein sequence ID" value="HIX74487.1"/>
    <property type="molecule type" value="Genomic_DNA"/>
</dbReference>
<feature type="region of interest" description="Disordered" evidence="1">
    <location>
        <begin position="121"/>
        <end position="140"/>
    </location>
</feature>
<dbReference type="InterPro" id="IPR013022">
    <property type="entry name" value="Xyl_isomerase-like_TIM-brl"/>
</dbReference>
<dbReference type="AlphaFoldDB" id="A0A9D2BGE1"/>
<gene>
    <name evidence="3" type="ORF">H9977_05595</name>
</gene>
<reference evidence="3" key="1">
    <citation type="journal article" date="2021" name="PeerJ">
        <title>Extensive microbial diversity within the chicken gut microbiome revealed by metagenomics and culture.</title>
        <authorList>
            <person name="Gilroy R."/>
            <person name="Ravi A."/>
            <person name="Getino M."/>
            <person name="Pursley I."/>
            <person name="Horton D.L."/>
            <person name="Alikhan N.F."/>
            <person name="Baker D."/>
            <person name="Gharbi K."/>
            <person name="Hall N."/>
            <person name="Watson M."/>
            <person name="Adriaenssens E.M."/>
            <person name="Foster-Nyarko E."/>
            <person name="Jarju S."/>
            <person name="Secka A."/>
            <person name="Antonio M."/>
            <person name="Oren A."/>
            <person name="Chaudhuri R.R."/>
            <person name="La Ragione R."/>
            <person name="Hildebrand F."/>
            <person name="Pallen M.J."/>
        </authorList>
    </citation>
    <scope>NUCLEOTIDE SEQUENCE</scope>
    <source>
        <strain evidence="3">ChiGjej6B6-14162</strain>
    </source>
</reference>
<accession>A0A9D2BGE1</accession>
<sequence length="364" mass="40100">MSKSLENQSRRAFLGQSAAVLAGAAFMPSLFSCGGKSEPSAPVAAEPSPATGTVNSKFGGVQIGTITYSWRSMPGGLENIIKYCQQSNISSIELMGSDLEAYLGAPENPMRKIFAAARAAAPKPKPGEKPAPRRMGPPQLTAEQQAEIKKYNEDMKAWRLSLDLSKVESARKLLNDAGIGVHIVKMEPSRMSSDEELDYAFKVAKLMGAKAVTDEINIETAKRVAPFAEKNDMYLAFHNHMQFAEEGFSADPILAVSPAVMLNFDAGHFFGSTGIHPNEMLKKYHDRIYSVHIKDKTGPTVEGEPNTNQVWGQGQMPLEDLLLLIKQEKWPIYCDIELEYDIKPWSDAVREVGICVKYARQILM</sequence>
<dbReference type="Proteomes" id="UP000886740">
    <property type="component" value="Unassembled WGS sequence"/>
</dbReference>
<keyword evidence="3" id="KW-0413">Isomerase</keyword>
<proteinExistence type="predicted"/>
<dbReference type="GO" id="GO:0016853">
    <property type="term" value="F:isomerase activity"/>
    <property type="evidence" value="ECO:0007669"/>
    <property type="project" value="UniProtKB-KW"/>
</dbReference>
<protein>
    <submittedName>
        <fullName evidence="3">Sugar phosphate isomerase/epimerase</fullName>
    </submittedName>
</protein>
<evidence type="ECO:0000259" key="2">
    <source>
        <dbReference type="Pfam" id="PF01261"/>
    </source>
</evidence>
<dbReference type="Pfam" id="PF01261">
    <property type="entry name" value="AP_endonuc_2"/>
    <property type="match status" value="1"/>
</dbReference>
<dbReference type="Gene3D" id="3.20.20.150">
    <property type="entry name" value="Divalent-metal-dependent TIM barrel enzymes"/>
    <property type="match status" value="1"/>
</dbReference>
<dbReference type="SUPFAM" id="SSF51658">
    <property type="entry name" value="Xylose isomerase-like"/>
    <property type="match status" value="1"/>
</dbReference>
<dbReference type="InterPro" id="IPR036237">
    <property type="entry name" value="Xyl_isomerase-like_sf"/>
</dbReference>
<comment type="caution">
    <text evidence="3">The sequence shown here is derived from an EMBL/GenBank/DDBJ whole genome shotgun (WGS) entry which is preliminary data.</text>
</comment>
<feature type="domain" description="Xylose isomerase-like TIM barrel" evidence="2">
    <location>
        <begin position="218"/>
        <end position="349"/>
    </location>
</feature>
<dbReference type="PROSITE" id="PS51318">
    <property type="entry name" value="TAT"/>
    <property type="match status" value="1"/>
</dbReference>
<dbReference type="PROSITE" id="PS51257">
    <property type="entry name" value="PROKAR_LIPOPROTEIN"/>
    <property type="match status" value="1"/>
</dbReference>
<evidence type="ECO:0000256" key="1">
    <source>
        <dbReference type="SAM" id="MobiDB-lite"/>
    </source>
</evidence>
<evidence type="ECO:0000313" key="3">
    <source>
        <dbReference type="EMBL" id="HIX74487.1"/>
    </source>
</evidence>
<reference evidence="3" key="2">
    <citation type="submission" date="2021-04" db="EMBL/GenBank/DDBJ databases">
        <authorList>
            <person name="Gilroy R."/>
        </authorList>
    </citation>
    <scope>NUCLEOTIDE SEQUENCE</scope>
    <source>
        <strain evidence="3">ChiGjej6B6-14162</strain>
    </source>
</reference>
<organism evidence="3 4">
    <name type="scientific">Candidatus Parabacteroides intestinipullorum</name>
    <dbReference type="NCBI Taxonomy" id="2838723"/>
    <lineage>
        <taxon>Bacteria</taxon>
        <taxon>Pseudomonadati</taxon>
        <taxon>Bacteroidota</taxon>
        <taxon>Bacteroidia</taxon>
        <taxon>Bacteroidales</taxon>
        <taxon>Tannerellaceae</taxon>
        <taxon>Parabacteroides</taxon>
    </lineage>
</organism>